<dbReference type="Pfam" id="PF04290">
    <property type="entry name" value="DctQ"/>
    <property type="match status" value="1"/>
</dbReference>
<comment type="function">
    <text evidence="9">Part of the tripartite ATP-independent periplasmic (TRAP) transport system.</text>
</comment>
<feature type="transmembrane region" description="Helical" evidence="9">
    <location>
        <begin position="158"/>
        <end position="181"/>
    </location>
</feature>
<keyword evidence="7 9" id="KW-0472">Membrane</keyword>
<keyword evidence="5 9" id="KW-0812">Transmembrane</keyword>
<gene>
    <name evidence="11" type="ORF">FY036_17550</name>
</gene>
<evidence type="ECO:0000256" key="6">
    <source>
        <dbReference type="ARBA" id="ARBA00022989"/>
    </source>
</evidence>
<dbReference type="Proteomes" id="UP000323258">
    <property type="component" value="Unassembled WGS sequence"/>
</dbReference>
<evidence type="ECO:0000256" key="1">
    <source>
        <dbReference type="ARBA" id="ARBA00004429"/>
    </source>
</evidence>
<evidence type="ECO:0000256" key="2">
    <source>
        <dbReference type="ARBA" id="ARBA00022448"/>
    </source>
</evidence>
<name>A0A5D4GVI3_9HYPH</name>
<dbReference type="InterPro" id="IPR007387">
    <property type="entry name" value="TRAP_DctQ"/>
</dbReference>
<comment type="caution">
    <text evidence="11">The sequence shown here is derived from an EMBL/GenBank/DDBJ whole genome shotgun (WGS) entry which is preliminary data.</text>
</comment>
<keyword evidence="2 9" id="KW-0813">Transport</keyword>
<accession>A0A5D4GVI3</accession>
<evidence type="ECO:0000256" key="4">
    <source>
        <dbReference type="ARBA" id="ARBA00022519"/>
    </source>
</evidence>
<feature type="domain" description="Tripartite ATP-independent periplasmic transporters DctQ component" evidence="10">
    <location>
        <begin position="47"/>
        <end position="177"/>
    </location>
</feature>
<feature type="transmembrane region" description="Helical" evidence="9">
    <location>
        <begin position="108"/>
        <end position="129"/>
    </location>
</feature>
<evidence type="ECO:0000256" key="5">
    <source>
        <dbReference type="ARBA" id="ARBA00022692"/>
    </source>
</evidence>
<dbReference type="EMBL" id="VSZS01000066">
    <property type="protein sequence ID" value="TYR30520.1"/>
    <property type="molecule type" value="Genomic_DNA"/>
</dbReference>
<evidence type="ECO:0000256" key="3">
    <source>
        <dbReference type="ARBA" id="ARBA00022475"/>
    </source>
</evidence>
<evidence type="ECO:0000256" key="7">
    <source>
        <dbReference type="ARBA" id="ARBA00023136"/>
    </source>
</evidence>
<dbReference type="GO" id="GO:0015740">
    <property type="term" value="P:C4-dicarboxylate transport"/>
    <property type="evidence" value="ECO:0007669"/>
    <property type="project" value="TreeGrafter"/>
</dbReference>
<organism evidence="11 12">
    <name type="scientific">Neoaquamicrobium microcysteis</name>
    <dbReference type="NCBI Taxonomy" id="2682781"/>
    <lineage>
        <taxon>Bacteria</taxon>
        <taxon>Pseudomonadati</taxon>
        <taxon>Pseudomonadota</taxon>
        <taxon>Alphaproteobacteria</taxon>
        <taxon>Hyphomicrobiales</taxon>
        <taxon>Phyllobacteriaceae</taxon>
        <taxon>Neoaquamicrobium</taxon>
    </lineage>
</organism>
<dbReference type="PANTHER" id="PTHR35011">
    <property type="entry name" value="2,3-DIKETO-L-GULONATE TRAP TRANSPORTER SMALL PERMEASE PROTEIN YIAM"/>
    <property type="match status" value="1"/>
</dbReference>
<feature type="transmembrane region" description="Helical" evidence="9">
    <location>
        <begin position="69"/>
        <end position="88"/>
    </location>
</feature>
<keyword evidence="3" id="KW-1003">Cell membrane</keyword>
<comment type="subunit">
    <text evidence="9">The complex comprises the extracytoplasmic solute receptor protein and the two transmembrane proteins.</text>
</comment>
<feature type="transmembrane region" description="Helical" evidence="9">
    <location>
        <begin position="35"/>
        <end position="57"/>
    </location>
</feature>
<dbReference type="AlphaFoldDB" id="A0A5D4GVI3"/>
<keyword evidence="4 9" id="KW-0997">Cell inner membrane</keyword>
<evidence type="ECO:0000313" key="12">
    <source>
        <dbReference type="Proteomes" id="UP000323258"/>
    </source>
</evidence>
<dbReference type="PANTHER" id="PTHR35011:SF10">
    <property type="entry name" value="TRAP TRANSPORTER SMALL PERMEASE PROTEIN"/>
    <property type="match status" value="1"/>
</dbReference>
<protein>
    <recommendedName>
        <fullName evidence="9">TRAP transporter small permease protein</fullName>
    </recommendedName>
</protein>
<dbReference type="InterPro" id="IPR055348">
    <property type="entry name" value="DctQ"/>
</dbReference>
<evidence type="ECO:0000256" key="8">
    <source>
        <dbReference type="ARBA" id="ARBA00038436"/>
    </source>
</evidence>
<keyword evidence="12" id="KW-1185">Reference proteome</keyword>
<keyword evidence="6 9" id="KW-1133">Transmembrane helix</keyword>
<sequence length="197" mass="22147">MCRLHLEAVRAAQPSREHPAMITTMGRILARALDATQIIAAILVVAMMIHVSVDVFARYASARGFPATVEIVSNYYMVGIAFLPLAFAERMNAHISVEVVTQMLSKSLQTFALFISWLLSIVVYAVLTYRTFLDAESKREVGAFVFTQGVRLDIWPSYYFLPVGFALMTLTLIYRCVVFFYPAQDSLGFGNREDPEE</sequence>
<evidence type="ECO:0000256" key="9">
    <source>
        <dbReference type="RuleBase" id="RU369079"/>
    </source>
</evidence>
<reference evidence="11 12" key="2">
    <citation type="submission" date="2019-09" db="EMBL/GenBank/DDBJ databases">
        <title>Mesorhizobium sp. MaA-C15 isolated from Microcystis aeruginosa.</title>
        <authorList>
            <person name="Jeong S.E."/>
            <person name="Jin H.M."/>
            <person name="Jeon C.O."/>
        </authorList>
    </citation>
    <scope>NUCLEOTIDE SEQUENCE [LARGE SCALE GENOMIC DNA]</scope>
    <source>
        <strain evidence="11 12">MaA-C15</strain>
    </source>
</reference>
<proteinExistence type="inferred from homology"/>
<dbReference type="GO" id="GO:0005886">
    <property type="term" value="C:plasma membrane"/>
    <property type="evidence" value="ECO:0007669"/>
    <property type="project" value="UniProtKB-SubCell"/>
</dbReference>
<comment type="similarity">
    <text evidence="8 9">Belongs to the TRAP transporter small permease family.</text>
</comment>
<reference evidence="11 12" key="1">
    <citation type="submission" date="2019-08" db="EMBL/GenBank/DDBJ databases">
        <authorList>
            <person name="Seo Y.L."/>
        </authorList>
    </citation>
    <scope>NUCLEOTIDE SEQUENCE [LARGE SCALE GENOMIC DNA]</scope>
    <source>
        <strain evidence="11 12">MaA-C15</strain>
    </source>
</reference>
<comment type="subcellular location">
    <subcellularLocation>
        <location evidence="1 9">Cell inner membrane</location>
        <topology evidence="1 9">Multi-pass membrane protein</topology>
    </subcellularLocation>
</comment>
<evidence type="ECO:0000259" key="10">
    <source>
        <dbReference type="Pfam" id="PF04290"/>
    </source>
</evidence>
<dbReference type="GO" id="GO:0022857">
    <property type="term" value="F:transmembrane transporter activity"/>
    <property type="evidence" value="ECO:0007669"/>
    <property type="project" value="UniProtKB-UniRule"/>
</dbReference>
<evidence type="ECO:0000313" key="11">
    <source>
        <dbReference type="EMBL" id="TYR30520.1"/>
    </source>
</evidence>